<evidence type="ECO:0000256" key="6">
    <source>
        <dbReference type="ARBA" id="ARBA00022763"/>
    </source>
</evidence>
<dbReference type="InterPro" id="IPR036388">
    <property type="entry name" value="WH-like_DNA-bd_sf"/>
</dbReference>
<dbReference type="InterPro" id="IPR008332">
    <property type="entry name" value="MethylG_MeTrfase_N"/>
</dbReference>
<evidence type="ECO:0000259" key="12">
    <source>
        <dbReference type="PROSITE" id="PS01124"/>
    </source>
</evidence>
<dbReference type="GO" id="GO:0043565">
    <property type="term" value="F:sequence-specific DNA binding"/>
    <property type="evidence" value="ECO:0007669"/>
    <property type="project" value="InterPro"/>
</dbReference>
<dbReference type="NCBIfam" id="TIGR00589">
    <property type="entry name" value="ogt"/>
    <property type="match status" value="1"/>
</dbReference>
<comment type="caution">
    <text evidence="13">The sequence shown here is derived from an EMBL/GenBank/DDBJ whole genome shotgun (WGS) entry which is preliminary data.</text>
</comment>
<sequence>MSLHNDDERSTNSMITEQSKIDHFYDMLIKKDSNYEGVFYVGVKTTGILCRPTCPAKKPNKENCEFFDTAQEALLASYRPCKRCQPLSNPSKLSVEVKLLVQAIEAHPERKWTDKDFDELSISANTARRQFKKQFGMTFIEYARARRLGFAFDYIRNGKPIIEAQLEGGYNSGNGFRDAFTRTMGTIPKKATSLNMFVSKWLETPLGSMIAIANDSALVLLEFVDRRGLETEIESLRTKWHAAVIPGESPIFEQLARELDAYFEGSLSVFETPITYIGSRFQQTVWRELQKIPIGSTTSYAQLAIKIGHPKAFRAVARANGANQISILVPCHRVIGSDGSLTGYGGGIPRKEWLLTHEKNNA</sequence>
<organism evidence="13 14">
    <name type="scientific">Listeria rocourtiae</name>
    <dbReference type="NCBI Taxonomy" id="647910"/>
    <lineage>
        <taxon>Bacteria</taxon>
        <taxon>Bacillati</taxon>
        <taxon>Bacillota</taxon>
        <taxon>Bacilli</taxon>
        <taxon>Bacillales</taxon>
        <taxon>Listeriaceae</taxon>
        <taxon>Listeria</taxon>
    </lineage>
</organism>
<dbReference type="EMBL" id="SNZK01000008">
    <property type="protein sequence ID" value="TDR52405.1"/>
    <property type="molecule type" value="Genomic_DNA"/>
</dbReference>
<dbReference type="AlphaFoldDB" id="A0A4R6ZJL1"/>
<dbReference type="PIRSF" id="PIRSF000409">
    <property type="entry name" value="Ada"/>
    <property type="match status" value="1"/>
</dbReference>
<feature type="active site" description="Nucleophile; methyl group acceptor from methylphosphotriester" evidence="10">
    <location>
        <position position="50"/>
    </location>
</feature>
<comment type="cofactor">
    <cofactor evidence="11">
        <name>Zn(2+)</name>
        <dbReference type="ChEBI" id="CHEBI:29105"/>
    </cofactor>
    <text evidence="11">Binds 1 zinc ion per subunit.</text>
</comment>
<evidence type="ECO:0000313" key="14">
    <source>
        <dbReference type="Proteomes" id="UP000295558"/>
    </source>
</evidence>
<dbReference type="Gene3D" id="1.10.10.10">
    <property type="entry name" value="Winged helix-like DNA-binding domain superfamily/Winged helix DNA-binding domain"/>
    <property type="match status" value="1"/>
</dbReference>
<dbReference type="Pfam" id="PF01035">
    <property type="entry name" value="DNA_binding_1"/>
    <property type="match status" value="1"/>
</dbReference>
<keyword evidence="5 13" id="KW-0808">Transferase</keyword>
<proteinExistence type="inferred from homology"/>
<evidence type="ECO:0000256" key="10">
    <source>
        <dbReference type="PIRSR" id="PIRSR000409-1"/>
    </source>
</evidence>
<dbReference type="SUPFAM" id="SSF46767">
    <property type="entry name" value="Methylated DNA-protein cysteine methyltransferase, C-terminal domain"/>
    <property type="match status" value="1"/>
</dbReference>
<dbReference type="PANTHER" id="PTHR10815">
    <property type="entry name" value="METHYLATED-DNA--PROTEIN-CYSTEINE METHYLTRANSFERASE"/>
    <property type="match status" value="1"/>
</dbReference>
<comment type="catalytic activity">
    <reaction evidence="9">
        <text>a 6-O-methyl-2'-deoxyguanosine in DNA + L-cysteinyl-[protein] = S-methyl-L-cysteinyl-[protein] + a 2'-deoxyguanosine in DNA</text>
        <dbReference type="Rhea" id="RHEA:24000"/>
        <dbReference type="Rhea" id="RHEA-COMP:10131"/>
        <dbReference type="Rhea" id="RHEA-COMP:10132"/>
        <dbReference type="Rhea" id="RHEA-COMP:11367"/>
        <dbReference type="Rhea" id="RHEA-COMP:11368"/>
        <dbReference type="ChEBI" id="CHEBI:29950"/>
        <dbReference type="ChEBI" id="CHEBI:82612"/>
        <dbReference type="ChEBI" id="CHEBI:85445"/>
        <dbReference type="ChEBI" id="CHEBI:85448"/>
        <dbReference type="EC" id="2.1.1.63"/>
    </reaction>
</comment>
<evidence type="ECO:0000256" key="4">
    <source>
        <dbReference type="ARBA" id="ARBA00022603"/>
    </source>
</evidence>
<evidence type="ECO:0000256" key="2">
    <source>
        <dbReference type="ARBA" id="ARBA00008711"/>
    </source>
</evidence>
<feature type="binding site" evidence="11">
    <location>
        <position position="81"/>
    </location>
    <ligand>
        <name>Zn(2+)</name>
        <dbReference type="ChEBI" id="CHEBI:29105"/>
    </ligand>
</feature>
<dbReference type="GO" id="GO:0003700">
    <property type="term" value="F:DNA-binding transcription factor activity"/>
    <property type="evidence" value="ECO:0007669"/>
    <property type="project" value="InterPro"/>
</dbReference>
<dbReference type="SUPFAM" id="SSF53155">
    <property type="entry name" value="Methylated DNA-protein cysteine methyltransferase domain"/>
    <property type="match status" value="1"/>
</dbReference>
<dbReference type="InterPro" id="IPR036217">
    <property type="entry name" value="MethylDNA_cys_MeTrfase_DNAb"/>
</dbReference>
<dbReference type="CDD" id="cd06445">
    <property type="entry name" value="ATase"/>
    <property type="match status" value="1"/>
</dbReference>
<keyword evidence="4 13" id="KW-0489">Methyltransferase</keyword>
<dbReference type="Pfam" id="PF12833">
    <property type="entry name" value="HTH_18"/>
    <property type="match status" value="1"/>
</dbReference>
<feature type="active site" description="Nucleophile; methyl group acceptor from either O6-methylguanine or O4-methylthymine" evidence="10">
    <location>
        <position position="331"/>
    </location>
</feature>
<keyword evidence="11" id="KW-0479">Metal-binding</keyword>
<dbReference type="InterPro" id="IPR016221">
    <property type="entry name" value="Bifunct_regulatory_prot_Ada"/>
</dbReference>
<dbReference type="InterPro" id="IPR001497">
    <property type="entry name" value="MethylDNA_cys_MeTrfase_AS"/>
</dbReference>
<keyword evidence="7" id="KW-0010">Activator</keyword>
<comment type="similarity">
    <text evidence="2">Belongs to the MGMT family.</text>
</comment>
<dbReference type="InterPro" id="IPR035451">
    <property type="entry name" value="Ada-like_dom_sf"/>
</dbReference>
<evidence type="ECO:0000256" key="9">
    <source>
        <dbReference type="ARBA" id="ARBA00049348"/>
    </source>
</evidence>
<dbReference type="InterPro" id="IPR036631">
    <property type="entry name" value="MGMT_N_sf"/>
</dbReference>
<keyword evidence="8" id="KW-0234">DNA repair</keyword>
<accession>A0A4R6ZJL1</accession>
<dbReference type="SMART" id="SM00342">
    <property type="entry name" value="HTH_ARAC"/>
    <property type="match status" value="1"/>
</dbReference>
<protein>
    <recommendedName>
        <fullName evidence="3">methylated-DNA--[protein]-cysteine S-methyltransferase</fullName>
        <ecNumber evidence="3">2.1.1.63</ecNumber>
    </recommendedName>
</protein>
<evidence type="ECO:0000256" key="1">
    <source>
        <dbReference type="ARBA" id="ARBA00001286"/>
    </source>
</evidence>
<dbReference type="GO" id="GO:0006281">
    <property type="term" value="P:DNA repair"/>
    <property type="evidence" value="ECO:0007669"/>
    <property type="project" value="UniProtKB-KW"/>
</dbReference>
<feature type="binding site" evidence="11">
    <location>
        <position position="54"/>
    </location>
    <ligand>
        <name>Zn(2+)</name>
        <dbReference type="ChEBI" id="CHEBI:29105"/>
    </ligand>
</feature>
<evidence type="ECO:0000256" key="3">
    <source>
        <dbReference type="ARBA" id="ARBA00011918"/>
    </source>
</evidence>
<dbReference type="STRING" id="1265846.PROCOU_00690"/>
<dbReference type="Gene3D" id="3.30.160.70">
    <property type="entry name" value="Methylated DNA-protein cysteine methyltransferase domain"/>
    <property type="match status" value="1"/>
</dbReference>
<evidence type="ECO:0000256" key="11">
    <source>
        <dbReference type="PIRSR" id="PIRSR000409-3"/>
    </source>
</evidence>
<dbReference type="PROSITE" id="PS00374">
    <property type="entry name" value="MGMT"/>
    <property type="match status" value="1"/>
</dbReference>
<evidence type="ECO:0000256" key="5">
    <source>
        <dbReference type="ARBA" id="ARBA00022679"/>
    </source>
</evidence>
<dbReference type="FunFam" id="1.10.10.10:FF:000214">
    <property type="entry name" value="Methylated-DNA--protein-cysteine methyltransferase"/>
    <property type="match status" value="1"/>
</dbReference>
<dbReference type="GO" id="GO:0032259">
    <property type="term" value="P:methylation"/>
    <property type="evidence" value="ECO:0007669"/>
    <property type="project" value="UniProtKB-KW"/>
</dbReference>
<comment type="catalytic activity">
    <reaction evidence="1">
        <text>a 4-O-methyl-thymidine in DNA + L-cysteinyl-[protein] = a thymidine in DNA + S-methyl-L-cysteinyl-[protein]</text>
        <dbReference type="Rhea" id="RHEA:53428"/>
        <dbReference type="Rhea" id="RHEA-COMP:10131"/>
        <dbReference type="Rhea" id="RHEA-COMP:10132"/>
        <dbReference type="Rhea" id="RHEA-COMP:13555"/>
        <dbReference type="Rhea" id="RHEA-COMP:13556"/>
        <dbReference type="ChEBI" id="CHEBI:29950"/>
        <dbReference type="ChEBI" id="CHEBI:82612"/>
        <dbReference type="ChEBI" id="CHEBI:137386"/>
        <dbReference type="ChEBI" id="CHEBI:137387"/>
        <dbReference type="EC" id="2.1.1.63"/>
    </reaction>
</comment>
<dbReference type="Proteomes" id="UP000295558">
    <property type="component" value="Unassembled WGS sequence"/>
</dbReference>
<reference evidence="13 14" key="1">
    <citation type="submission" date="2019-03" db="EMBL/GenBank/DDBJ databases">
        <title>Genomic Encyclopedia of Type Strains, Phase III (KMG-III): the genomes of soil and plant-associated and newly described type strains.</title>
        <authorList>
            <person name="Whitman W."/>
        </authorList>
    </citation>
    <scope>NUCLEOTIDE SEQUENCE [LARGE SCALE GENOMIC DNA]</scope>
    <source>
        <strain evidence="13 14">CECT 7972</strain>
    </source>
</reference>
<dbReference type="InterPro" id="IPR014048">
    <property type="entry name" value="MethylDNA_cys_MeTrfase_DNA-bd"/>
</dbReference>
<dbReference type="InterPro" id="IPR004026">
    <property type="entry name" value="Ada_DNA_repair_Zn-bd"/>
</dbReference>
<evidence type="ECO:0000313" key="13">
    <source>
        <dbReference type="EMBL" id="TDR52405.1"/>
    </source>
</evidence>
<dbReference type="SUPFAM" id="SSF57884">
    <property type="entry name" value="Ada DNA repair protein, N-terminal domain (N-Ada 10)"/>
    <property type="match status" value="1"/>
</dbReference>
<name>A0A4R6ZJL1_9LIST</name>
<evidence type="ECO:0000256" key="8">
    <source>
        <dbReference type="ARBA" id="ARBA00023204"/>
    </source>
</evidence>
<dbReference type="EC" id="2.1.1.63" evidence="3"/>
<feature type="binding site" evidence="11">
    <location>
        <position position="84"/>
    </location>
    <ligand>
        <name>Zn(2+)</name>
        <dbReference type="ChEBI" id="CHEBI:29105"/>
    </ligand>
</feature>
<dbReference type="Pfam" id="PF02870">
    <property type="entry name" value="Methyltransf_1N"/>
    <property type="match status" value="1"/>
</dbReference>
<gene>
    <name evidence="13" type="ORF">DFP96_10879</name>
</gene>
<dbReference type="InterPro" id="IPR018060">
    <property type="entry name" value="HTH_AraC"/>
</dbReference>
<dbReference type="Gene3D" id="3.40.10.10">
    <property type="entry name" value="DNA Methylphosphotriester Repair Domain"/>
    <property type="match status" value="1"/>
</dbReference>
<dbReference type="Gene3D" id="1.10.10.60">
    <property type="entry name" value="Homeodomain-like"/>
    <property type="match status" value="1"/>
</dbReference>
<keyword evidence="11" id="KW-0862">Zinc</keyword>
<evidence type="ECO:0000256" key="7">
    <source>
        <dbReference type="ARBA" id="ARBA00023159"/>
    </source>
</evidence>
<feature type="domain" description="HTH araC/xylS-type" evidence="12">
    <location>
        <begin position="98"/>
        <end position="194"/>
    </location>
</feature>
<dbReference type="GO" id="GO:0008270">
    <property type="term" value="F:zinc ion binding"/>
    <property type="evidence" value="ECO:0007669"/>
    <property type="project" value="InterPro"/>
</dbReference>
<dbReference type="Pfam" id="PF02805">
    <property type="entry name" value="Ada_Zn_binding"/>
    <property type="match status" value="1"/>
</dbReference>
<keyword evidence="6" id="KW-0227">DNA damage</keyword>
<feature type="binding site" evidence="11">
    <location>
        <position position="50"/>
    </location>
    <ligand>
        <name>Zn(2+)</name>
        <dbReference type="ChEBI" id="CHEBI:29105"/>
    </ligand>
</feature>
<keyword evidence="14" id="KW-1185">Reference proteome</keyword>
<dbReference type="PROSITE" id="PS01124">
    <property type="entry name" value="HTH_ARAC_FAMILY_2"/>
    <property type="match status" value="1"/>
</dbReference>
<dbReference type="GO" id="GO:0003908">
    <property type="term" value="F:methylated-DNA-[protein]-cysteine S-methyltransferase activity"/>
    <property type="evidence" value="ECO:0007669"/>
    <property type="project" value="UniProtKB-EC"/>
</dbReference>
<dbReference type="PANTHER" id="PTHR10815:SF5">
    <property type="entry name" value="METHYLATED-DNA--PROTEIN-CYSTEINE METHYLTRANSFERASE"/>
    <property type="match status" value="1"/>
</dbReference>